<feature type="domain" description="IPT/TIG" evidence="4">
    <location>
        <begin position="40"/>
        <end position="120"/>
    </location>
</feature>
<dbReference type="Pfam" id="PF01833">
    <property type="entry name" value="TIG"/>
    <property type="match status" value="1"/>
</dbReference>
<dbReference type="Pfam" id="PF01436">
    <property type="entry name" value="NHL"/>
    <property type="match status" value="1"/>
</dbReference>
<dbReference type="PROSITE" id="PS51125">
    <property type="entry name" value="NHL"/>
    <property type="match status" value="1"/>
</dbReference>
<dbReference type="PROSITE" id="PS51257">
    <property type="entry name" value="PROKAR_LIPOPROTEIN"/>
    <property type="match status" value="1"/>
</dbReference>
<gene>
    <name evidence="5" type="ORF">KTO63_00845</name>
</gene>
<dbReference type="AlphaFoldDB" id="A0A9E2S306"/>
<dbReference type="PANTHER" id="PTHR13833">
    <property type="match status" value="1"/>
</dbReference>
<dbReference type="CDD" id="cd00603">
    <property type="entry name" value="IPT_PCSR"/>
    <property type="match status" value="1"/>
</dbReference>
<evidence type="ECO:0000313" key="6">
    <source>
        <dbReference type="Proteomes" id="UP000812270"/>
    </source>
</evidence>
<evidence type="ECO:0000256" key="3">
    <source>
        <dbReference type="SAM" id="SignalP"/>
    </source>
</evidence>
<protein>
    <submittedName>
        <fullName evidence="5">IPT/TIG domain-containing protein</fullName>
    </submittedName>
</protein>
<evidence type="ECO:0000256" key="1">
    <source>
        <dbReference type="ARBA" id="ARBA00022737"/>
    </source>
</evidence>
<feature type="chain" id="PRO_5039658545" evidence="3">
    <location>
        <begin position="25"/>
        <end position="432"/>
    </location>
</feature>
<name>A0A9E2S306_9BACT</name>
<reference evidence="5" key="1">
    <citation type="submission" date="2021-06" db="EMBL/GenBank/DDBJ databases">
        <authorList>
            <person name="Huq M.A."/>
        </authorList>
    </citation>
    <scope>NUCLEOTIDE SEQUENCE</scope>
    <source>
        <strain evidence="5">MAH-26</strain>
    </source>
</reference>
<feature type="signal peptide" evidence="3">
    <location>
        <begin position="1"/>
        <end position="24"/>
    </location>
</feature>
<dbReference type="EMBL" id="JAHSPG010000001">
    <property type="protein sequence ID" value="MBV4355673.1"/>
    <property type="molecule type" value="Genomic_DNA"/>
</dbReference>
<evidence type="ECO:0000313" key="5">
    <source>
        <dbReference type="EMBL" id="MBV4355673.1"/>
    </source>
</evidence>
<dbReference type="InterPro" id="IPR001258">
    <property type="entry name" value="NHL_repeat"/>
</dbReference>
<comment type="caution">
    <text evidence="5">The sequence shown here is derived from an EMBL/GenBank/DDBJ whole genome shotgun (WGS) entry which is preliminary data.</text>
</comment>
<accession>A0A9E2S306</accession>
<dbReference type="Proteomes" id="UP000812270">
    <property type="component" value="Unassembled WGS sequence"/>
</dbReference>
<keyword evidence="3" id="KW-0732">Signal</keyword>
<dbReference type="InterPro" id="IPR002909">
    <property type="entry name" value="IPT_dom"/>
</dbReference>
<dbReference type="PANTHER" id="PTHR13833:SF71">
    <property type="entry name" value="NHL DOMAIN-CONTAINING PROTEIN"/>
    <property type="match status" value="1"/>
</dbReference>
<evidence type="ECO:0000256" key="2">
    <source>
        <dbReference type="PROSITE-ProRule" id="PRU00504"/>
    </source>
</evidence>
<feature type="repeat" description="NHL" evidence="2">
    <location>
        <begin position="402"/>
        <end position="432"/>
    </location>
</feature>
<proteinExistence type="predicted"/>
<keyword evidence="1" id="KW-0677">Repeat</keyword>
<sequence>MTLNIKSYLSILVLFAAIAFSACKKEDTGDGRYNANYPMQIASFAPMEGNVGTEILIKGRNFSTDTSKIKISINGIPLKVINSNGTEIMAAITTRTGTGPVVINIADNAIVSVDNFTTTYAYNVSTLAGTGAAGFQNGLGKAASFHFSDDVDGHGNVRCQMSIDNNGNLFVPDPGNKAIRKVDPAGNVTTFYQDASLNNVCATAVDDAGNVYTADRNGDGDNCKVRKITPDGQVLVLGTINRELTAIAINKTTGAIYVSAFYGDGIFQIKNGNATKVINHSLPCNVTIDSKGNLYGTHYDDQTVIKYTYDAAADKFDGGTIVAGQNKSGGWVDGIGTNAKFNRPWGITADADNNLYVVGQGEGDNSNCVRKIDALTSAVTTIAGKGDARGNVDGDGPTVARFNGPSGVAVAKDGTIYVLDRDNNAIRKITVQ</sequence>
<keyword evidence="6" id="KW-1185">Reference proteome</keyword>
<evidence type="ECO:0000259" key="4">
    <source>
        <dbReference type="Pfam" id="PF01833"/>
    </source>
</evidence>
<organism evidence="5 6">
    <name type="scientific">Pinibacter aurantiacus</name>
    <dbReference type="NCBI Taxonomy" id="2851599"/>
    <lineage>
        <taxon>Bacteria</taxon>
        <taxon>Pseudomonadati</taxon>
        <taxon>Bacteroidota</taxon>
        <taxon>Chitinophagia</taxon>
        <taxon>Chitinophagales</taxon>
        <taxon>Chitinophagaceae</taxon>
        <taxon>Pinibacter</taxon>
    </lineage>
</organism>
<dbReference type="RefSeq" id="WP_217789221.1">
    <property type="nucleotide sequence ID" value="NZ_JAHSPG010000001.1"/>
</dbReference>